<protein>
    <submittedName>
        <fullName evidence="1">ABC transporter, solute-binding protein</fullName>
    </submittedName>
</protein>
<dbReference type="InterPro" id="IPR006059">
    <property type="entry name" value="SBP"/>
</dbReference>
<dbReference type="PANTHER" id="PTHR43649:SF12">
    <property type="entry name" value="DIACETYLCHITOBIOSE BINDING PROTEIN DASA"/>
    <property type="match status" value="1"/>
</dbReference>
<evidence type="ECO:0000313" key="1">
    <source>
        <dbReference type="EMBL" id="ADP38533.1"/>
    </source>
</evidence>
<accession>E3D8Y9</accession>
<dbReference type="EMBL" id="CP002104">
    <property type="protein sequence ID" value="ADP38533.1"/>
    <property type="molecule type" value="Genomic_DNA"/>
</dbReference>
<sequence length="430" mass="47500">MVEDLLSQRKEITMRCGFRNVKRTAVALVTLATVLLPLGACGNGNSAGKVSISFYSYFKKNQIGNVISAFQKAHPNIKIDAQYGQNSTQYIQTLQTRLAGGTPPTIFNLTMDNRTDIMQSGQALDISGSKFFSGIDESNFKLFQHNGKTYGMPVSAWVGAMFYNKDILKQAGYTEFPKTWDDFITMGKKINDSGKVAFLEDFNTQPSGTFEALLASKYASDKNDKQDEVIWNGSSTFSKEWTPALSEWAKAIDAKVIPHKSIGLTADQVKQEFVTGNLAVMRSGPWDLADVKASGINFGVAPMPSYKNGEQWINGGPDQGFAIAAKASKVQQEAAKTFLAYLNSKDGLKTFTTNAGTLSLSDKYRADPPAELAGVIKDYFQNNKFYWVNFSKSPSAMMTEMASRQQELVQGKITPKEFTKLLDDKWNSMK</sequence>
<dbReference type="Proteomes" id="UP000001453">
    <property type="component" value="Chromosome"/>
</dbReference>
<dbReference type="PANTHER" id="PTHR43649">
    <property type="entry name" value="ARABINOSE-BINDING PROTEIN-RELATED"/>
    <property type="match status" value="1"/>
</dbReference>
<dbReference type="PATRIC" id="fig|525284.18.peg.449"/>
<dbReference type="KEGG" id="gvg:HMPREF0421_20451"/>
<dbReference type="AlphaFoldDB" id="E3D8Y9"/>
<proteinExistence type="predicted"/>
<dbReference type="SUPFAM" id="SSF53850">
    <property type="entry name" value="Periplasmic binding protein-like II"/>
    <property type="match status" value="1"/>
</dbReference>
<organism evidence="1 2">
    <name type="scientific">Gardnerella vaginalis (strain ATCC 14019 / 317)</name>
    <dbReference type="NCBI Taxonomy" id="525284"/>
    <lineage>
        <taxon>Bacteria</taxon>
        <taxon>Bacillati</taxon>
        <taxon>Actinomycetota</taxon>
        <taxon>Actinomycetes</taxon>
        <taxon>Bifidobacteriales</taxon>
        <taxon>Bifidobacteriaceae</taxon>
        <taxon>Gardnerella</taxon>
    </lineage>
</organism>
<evidence type="ECO:0000313" key="2">
    <source>
        <dbReference type="Proteomes" id="UP000001453"/>
    </source>
</evidence>
<gene>
    <name evidence="1" type="ordered locus">HMPREF0421_20451</name>
</gene>
<dbReference type="Gene3D" id="3.40.190.10">
    <property type="entry name" value="Periplasmic binding protein-like II"/>
    <property type="match status" value="2"/>
</dbReference>
<dbReference type="Pfam" id="PF13416">
    <property type="entry name" value="SBP_bac_8"/>
    <property type="match status" value="1"/>
</dbReference>
<reference evidence="1 2" key="1">
    <citation type="journal article" date="2010" name="PLoS ONE">
        <title>Comparative genomics of Gardnerella vaginalis strains reveals substantial differences in metabolic and virulence potential.</title>
        <authorList>
            <person name="Yeoman C.J."/>
            <person name="Yildirim S."/>
            <person name="Thomas S.M."/>
            <person name="Durkin A.S."/>
            <person name="Torralba M."/>
            <person name="Sutton G."/>
            <person name="Buhay C.J."/>
            <person name="Ding Y."/>
            <person name="Dugan-Rocha S.P."/>
            <person name="Muzny D.M."/>
            <person name="Qin X."/>
            <person name="Gibbs R.A."/>
            <person name="Leigh S.R."/>
            <person name="Stumpf R."/>
            <person name="White B.A."/>
            <person name="Highlander S.K."/>
            <person name="Nelson K.E."/>
            <person name="Wilson B.A."/>
        </authorList>
    </citation>
    <scope>NUCLEOTIDE SEQUENCE [LARGE SCALE GENOMIC DNA]</scope>
    <source>
        <strain evidence="2">ATCC 14019 / 317</strain>
    </source>
</reference>
<dbReference type="HOGENOM" id="CLU_031285_10_1_11"/>
<dbReference type="InterPro" id="IPR050490">
    <property type="entry name" value="Bact_solute-bd_prot1"/>
</dbReference>
<name>E3D8Y9_GARV3</name>
<dbReference type="OrthoDB" id="2060074at2"/>